<dbReference type="OrthoDB" id="7028207at2"/>
<dbReference type="PATRIC" id="fig|587753.9.peg.495"/>
<accession>A0A0A6DKD0</accession>
<gene>
    <name evidence="1" type="ORF">NZ35_02425</name>
</gene>
<evidence type="ECO:0000313" key="2">
    <source>
        <dbReference type="Proteomes" id="UP000030564"/>
    </source>
</evidence>
<proteinExistence type="predicted"/>
<dbReference type="Proteomes" id="UP000030564">
    <property type="component" value="Unassembled WGS sequence"/>
</dbReference>
<reference evidence="1 2" key="1">
    <citation type="submission" date="2014-10" db="EMBL/GenBank/DDBJ databases">
        <title>Draft genome sequence of Pseudomonas chlororaphis EA105.</title>
        <authorList>
            <person name="McCully L.M."/>
            <person name="Bitzer A.S."/>
            <person name="Spence C."/>
            <person name="Bais H."/>
            <person name="Silby M.W."/>
        </authorList>
    </citation>
    <scope>NUCLEOTIDE SEQUENCE [LARGE SCALE GENOMIC DNA]</scope>
    <source>
        <strain evidence="1 2">EA105</strain>
    </source>
</reference>
<name>A0A0A6DKD0_9PSED</name>
<organism evidence="1 2">
    <name type="scientific">Pseudomonas chlororaphis</name>
    <dbReference type="NCBI Taxonomy" id="587753"/>
    <lineage>
        <taxon>Bacteria</taxon>
        <taxon>Pseudomonadati</taxon>
        <taxon>Pseudomonadota</taxon>
        <taxon>Gammaproteobacteria</taxon>
        <taxon>Pseudomonadales</taxon>
        <taxon>Pseudomonadaceae</taxon>
        <taxon>Pseudomonas</taxon>
    </lineage>
</organism>
<dbReference type="EMBL" id="JSFK01000001">
    <property type="protein sequence ID" value="KHA75152.1"/>
    <property type="molecule type" value="Genomic_DNA"/>
</dbReference>
<protein>
    <submittedName>
        <fullName evidence="1">Tail fiber assembly protein</fullName>
    </submittedName>
</protein>
<dbReference type="AlphaFoldDB" id="A0A0A6DKD0"/>
<evidence type="ECO:0000313" key="1">
    <source>
        <dbReference type="EMBL" id="KHA75152.1"/>
    </source>
</evidence>
<comment type="caution">
    <text evidence="1">The sequence shown here is derived from an EMBL/GenBank/DDBJ whole genome shotgun (WGS) entry which is preliminary data.</text>
</comment>
<sequence length="171" mass="18424">MIVIQELHQFDGEMRLPQPSAAHDWDGQAWVLNADKQTELNAQEVEQICVKVDSAADSARIALAGDPLKAMEYAQAAADAQAHQDAGYPKKEVPLSVAAWVVKGRTAKQAAEQILSKADQLTDHLLTLRTLRLKAKAQIRAQAAKGNMDMARSAGDEALVAIRELASGLSS</sequence>